<gene>
    <name evidence="9" type="ORF">PHLGIDRAFT_98368</name>
</gene>
<feature type="region of interest" description="Disordered" evidence="7">
    <location>
        <begin position="214"/>
        <end position="259"/>
    </location>
</feature>
<dbReference type="HOGENOM" id="CLU_029790_6_0_1"/>
<keyword evidence="4 8" id="KW-1133">Transmembrane helix</keyword>
<reference evidence="9 10" key="1">
    <citation type="journal article" date="2014" name="PLoS Genet.">
        <title>Analysis of the Phlebiopsis gigantea genome, transcriptome and secretome provides insight into its pioneer colonization strategies of wood.</title>
        <authorList>
            <person name="Hori C."/>
            <person name="Ishida T."/>
            <person name="Igarashi K."/>
            <person name="Samejima M."/>
            <person name="Suzuki H."/>
            <person name="Master E."/>
            <person name="Ferreira P."/>
            <person name="Ruiz-Duenas F.J."/>
            <person name="Held B."/>
            <person name="Canessa P."/>
            <person name="Larrondo L.F."/>
            <person name="Schmoll M."/>
            <person name="Druzhinina I.S."/>
            <person name="Kubicek C.P."/>
            <person name="Gaskell J.A."/>
            <person name="Kersten P."/>
            <person name="St John F."/>
            <person name="Glasner J."/>
            <person name="Sabat G."/>
            <person name="Splinter BonDurant S."/>
            <person name="Syed K."/>
            <person name="Yadav J."/>
            <person name="Mgbeahuruike A.C."/>
            <person name="Kovalchuk A."/>
            <person name="Asiegbu F.O."/>
            <person name="Lackner G."/>
            <person name="Hoffmeister D."/>
            <person name="Rencoret J."/>
            <person name="Gutierrez A."/>
            <person name="Sun H."/>
            <person name="Lindquist E."/>
            <person name="Barry K."/>
            <person name="Riley R."/>
            <person name="Grigoriev I.V."/>
            <person name="Henrissat B."/>
            <person name="Kues U."/>
            <person name="Berka R.M."/>
            <person name="Martinez A.T."/>
            <person name="Covert S.F."/>
            <person name="Blanchette R.A."/>
            <person name="Cullen D."/>
        </authorList>
    </citation>
    <scope>NUCLEOTIDE SEQUENCE [LARGE SCALE GENOMIC DNA]</scope>
    <source>
        <strain evidence="9 10">11061_1 CR5-6</strain>
    </source>
</reference>
<evidence type="ECO:0000256" key="1">
    <source>
        <dbReference type="ARBA" id="ARBA00004141"/>
    </source>
</evidence>
<name>A0A0C3SE39_PHLG1</name>
<protein>
    <submittedName>
        <fullName evidence="9">Uncharacterized protein</fullName>
    </submittedName>
</protein>
<dbReference type="PANTHER" id="PTHR33281:SF21">
    <property type="entry name" value="MEMBRANE PROTEIN"/>
    <property type="match status" value="1"/>
</dbReference>
<dbReference type="STRING" id="745531.A0A0C3SE39"/>
<dbReference type="Proteomes" id="UP000053257">
    <property type="component" value="Unassembled WGS sequence"/>
</dbReference>
<evidence type="ECO:0000256" key="7">
    <source>
        <dbReference type="SAM" id="MobiDB-lite"/>
    </source>
</evidence>
<keyword evidence="5" id="KW-0406">Ion transport</keyword>
<evidence type="ECO:0000256" key="4">
    <source>
        <dbReference type="ARBA" id="ARBA00022989"/>
    </source>
</evidence>
<dbReference type="OrthoDB" id="1368at2759"/>
<dbReference type="Pfam" id="PF25539">
    <property type="entry name" value="Bestrophin_2"/>
    <property type="match status" value="2"/>
</dbReference>
<sequence length="444" mass="49490">MVSFFSVKTTEVTMTNGGRKKIITRQQLRKYSWLPDVFRLKGSIISTIIGPVSTVTLVATAAAYAWSKGIDITLTNSVVPLFSVVVGLILVFRNSTSYDRYWEGRKDFQSMISHVRNLSRLIWVNVAVPPADDVAKGKTPAANLTAKELRRRKVQALKLCVCYTFAVKHYLRGEDGLEWEDYAGILPSSVVRLARPGSKRASAWTSYAATERTSREDSAAVSGDEGEHSSAQQPGSTTDFRRDATKRIRVKRSRDKLRQPVARTSKTPLLSGLHQTIDFNSDPESLTTPLPLVIAHELNRMIFRFKRDGYLETIGPAGTNAMNQLVQGMVDTLSAMERVANTPIPRSYGIHLKQTVTLYLFCLPFTLIKDMGWGMIPVVTVVAFTLMGIEGIADEIEMPFGLDKHDLPLERYCEDLKEEIEYVVERLPEGGEGMYGVDDGEGDD</sequence>
<keyword evidence="6 8" id="KW-0472">Membrane</keyword>
<evidence type="ECO:0000256" key="6">
    <source>
        <dbReference type="ARBA" id="ARBA00023136"/>
    </source>
</evidence>
<keyword evidence="2" id="KW-0813">Transport</keyword>
<evidence type="ECO:0000256" key="8">
    <source>
        <dbReference type="SAM" id="Phobius"/>
    </source>
</evidence>
<comment type="subcellular location">
    <subcellularLocation>
        <location evidence="1">Membrane</location>
        <topology evidence="1">Multi-pass membrane protein</topology>
    </subcellularLocation>
</comment>
<feature type="transmembrane region" description="Helical" evidence="8">
    <location>
        <begin position="72"/>
        <end position="92"/>
    </location>
</feature>
<keyword evidence="3 8" id="KW-0812">Transmembrane</keyword>
<feature type="transmembrane region" description="Helical" evidence="8">
    <location>
        <begin position="44"/>
        <end position="66"/>
    </location>
</feature>
<dbReference type="PANTHER" id="PTHR33281">
    <property type="entry name" value="UPF0187 PROTEIN YNEE"/>
    <property type="match status" value="1"/>
</dbReference>
<feature type="compositionally biased region" description="Polar residues" evidence="7">
    <location>
        <begin position="229"/>
        <end position="238"/>
    </location>
</feature>
<dbReference type="GO" id="GO:0016020">
    <property type="term" value="C:membrane"/>
    <property type="evidence" value="ECO:0007669"/>
    <property type="project" value="UniProtKB-SubCell"/>
</dbReference>
<organism evidence="9 10">
    <name type="scientific">Phlebiopsis gigantea (strain 11061_1 CR5-6)</name>
    <name type="common">White-rot fungus</name>
    <name type="synonym">Peniophora gigantea</name>
    <dbReference type="NCBI Taxonomy" id="745531"/>
    <lineage>
        <taxon>Eukaryota</taxon>
        <taxon>Fungi</taxon>
        <taxon>Dikarya</taxon>
        <taxon>Basidiomycota</taxon>
        <taxon>Agaricomycotina</taxon>
        <taxon>Agaricomycetes</taxon>
        <taxon>Polyporales</taxon>
        <taxon>Phanerochaetaceae</taxon>
        <taxon>Phlebiopsis</taxon>
    </lineage>
</organism>
<proteinExistence type="predicted"/>
<evidence type="ECO:0000313" key="9">
    <source>
        <dbReference type="EMBL" id="KIP12377.1"/>
    </source>
</evidence>
<keyword evidence="10" id="KW-1185">Reference proteome</keyword>
<evidence type="ECO:0000256" key="5">
    <source>
        <dbReference type="ARBA" id="ARBA00023065"/>
    </source>
</evidence>
<dbReference type="AlphaFoldDB" id="A0A0C3SE39"/>
<dbReference type="GO" id="GO:0005254">
    <property type="term" value="F:chloride channel activity"/>
    <property type="evidence" value="ECO:0007669"/>
    <property type="project" value="InterPro"/>
</dbReference>
<evidence type="ECO:0000256" key="3">
    <source>
        <dbReference type="ARBA" id="ARBA00022692"/>
    </source>
</evidence>
<dbReference type="EMBL" id="KN840440">
    <property type="protein sequence ID" value="KIP12377.1"/>
    <property type="molecule type" value="Genomic_DNA"/>
</dbReference>
<dbReference type="InterPro" id="IPR044669">
    <property type="entry name" value="YneE/VCCN1/2-like"/>
</dbReference>
<evidence type="ECO:0000313" key="10">
    <source>
        <dbReference type="Proteomes" id="UP000053257"/>
    </source>
</evidence>
<evidence type="ECO:0000256" key="2">
    <source>
        <dbReference type="ARBA" id="ARBA00022448"/>
    </source>
</evidence>
<accession>A0A0C3SE39</accession>